<organism evidence="1 2">
    <name type="scientific">Dyadobacter luticola</name>
    <dbReference type="NCBI Taxonomy" id="1979387"/>
    <lineage>
        <taxon>Bacteria</taxon>
        <taxon>Pseudomonadati</taxon>
        <taxon>Bacteroidota</taxon>
        <taxon>Cytophagia</taxon>
        <taxon>Cytophagales</taxon>
        <taxon>Spirosomataceae</taxon>
        <taxon>Dyadobacter</taxon>
    </lineage>
</organism>
<dbReference type="AlphaFoldDB" id="A0A5R9KZG4"/>
<name>A0A5R9KZG4_9BACT</name>
<proteinExistence type="predicted"/>
<dbReference type="GO" id="GO:0016857">
    <property type="term" value="F:racemase and epimerase activity, acting on carbohydrates and derivatives"/>
    <property type="evidence" value="ECO:0007669"/>
    <property type="project" value="InterPro"/>
</dbReference>
<dbReference type="SUPFAM" id="SSF54909">
    <property type="entry name" value="Dimeric alpha+beta barrel"/>
    <property type="match status" value="1"/>
</dbReference>
<dbReference type="Gene3D" id="3.30.70.100">
    <property type="match status" value="1"/>
</dbReference>
<dbReference type="PANTHER" id="PTHR43239:SF1">
    <property type="entry name" value="UPF0734 PROTEIN DDB_G0273871_DDB_G0273177"/>
    <property type="match status" value="1"/>
</dbReference>
<dbReference type="Proteomes" id="UP000306402">
    <property type="component" value="Unassembled WGS sequence"/>
</dbReference>
<dbReference type="RefSeq" id="WP_138366851.1">
    <property type="nucleotide sequence ID" value="NZ_VCEJ01000004.1"/>
</dbReference>
<gene>
    <name evidence="1" type="ORF">FEN17_18815</name>
</gene>
<keyword evidence="2" id="KW-1185">Reference proteome</keyword>
<dbReference type="Pfam" id="PF05336">
    <property type="entry name" value="rhaM"/>
    <property type="match status" value="1"/>
</dbReference>
<protein>
    <submittedName>
        <fullName evidence="1">L-rhamnose mutarotase</fullName>
    </submittedName>
</protein>
<dbReference type="InterPro" id="IPR011008">
    <property type="entry name" value="Dimeric_a/b-barrel"/>
</dbReference>
<evidence type="ECO:0000313" key="1">
    <source>
        <dbReference type="EMBL" id="TLV01480.1"/>
    </source>
</evidence>
<dbReference type="InterPro" id="IPR052996">
    <property type="entry name" value="Carb_Metab_Mutarotase"/>
</dbReference>
<dbReference type="EMBL" id="VCEJ01000004">
    <property type="protein sequence ID" value="TLV01480.1"/>
    <property type="molecule type" value="Genomic_DNA"/>
</dbReference>
<accession>A0A5R9KZG4</accession>
<dbReference type="OrthoDB" id="1430580at2"/>
<evidence type="ECO:0000313" key="2">
    <source>
        <dbReference type="Proteomes" id="UP000306402"/>
    </source>
</evidence>
<reference evidence="1 2" key="1">
    <citation type="submission" date="2019-05" db="EMBL/GenBank/DDBJ databases">
        <authorList>
            <person name="Qu J.-H."/>
        </authorList>
    </citation>
    <scope>NUCLEOTIDE SEQUENCE [LARGE SCALE GENOMIC DNA]</scope>
    <source>
        <strain evidence="1 2">T17</strain>
    </source>
</reference>
<sequence>MGTKRTCMALDLVDEPNLISEYAHYHSLEGMWPEIPAGIREAGVLDMQIYRIGSRLFMIVDFDENTDLTEAFQKMGQMPRQTEWATLMAEFQKTLPEARAGEHWAAMEPVFLLNDHMQ</sequence>
<dbReference type="PANTHER" id="PTHR43239">
    <property type="entry name" value="UPF0734 PROTEIN DDB_G0273871/DDB_G0273177"/>
    <property type="match status" value="1"/>
</dbReference>
<comment type="caution">
    <text evidence="1">The sequence shown here is derived from an EMBL/GenBank/DDBJ whole genome shotgun (WGS) entry which is preliminary data.</text>
</comment>
<dbReference type="InterPro" id="IPR008000">
    <property type="entry name" value="Rham/fucose_mutarotase"/>
</dbReference>